<accession>A0A549TD12</accession>
<reference evidence="1 2" key="1">
    <citation type="submission" date="2019-07" db="EMBL/GenBank/DDBJ databases">
        <title>Ln-dependent methylotrophs.</title>
        <authorList>
            <person name="Tani A."/>
        </authorList>
    </citation>
    <scope>NUCLEOTIDE SEQUENCE [LARGE SCALE GENOMIC DNA]</scope>
    <source>
        <strain evidence="1 2">SM12</strain>
    </source>
</reference>
<dbReference type="RefSeq" id="WP_143124648.1">
    <property type="nucleotide sequence ID" value="NZ_VJMG01000017.1"/>
</dbReference>
<evidence type="ECO:0000313" key="2">
    <source>
        <dbReference type="Proteomes" id="UP000316801"/>
    </source>
</evidence>
<keyword evidence="2" id="KW-1185">Reference proteome</keyword>
<organism evidence="1 2">
    <name type="scientific">Rhizobium straminoryzae</name>
    <dbReference type="NCBI Taxonomy" id="1387186"/>
    <lineage>
        <taxon>Bacteria</taxon>
        <taxon>Pseudomonadati</taxon>
        <taxon>Pseudomonadota</taxon>
        <taxon>Alphaproteobacteria</taxon>
        <taxon>Hyphomicrobiales</taxon>
        <taxon>Rhizobiaceae</taxon>
        <taxon>Rhizobium/Agrobacterium group</taxon>
        <taxon>Rhizobium</taxon>
    </lineage>
</organism>
<dbReference type="AlphaFoldDB" id="A0A549TD12"/>
<evidence type="ECO:0000313" key="1">
    <source>
        <dbReference type="EMBL" id="TRL39843.1"/>
    </source>
</evidence>
<proteinExistence type="predicted"/>
<gene>
    <name evidence="1" type="ORF">FNA46_07870</name>
</gene>
<dbReference type="Proteomes" id="UP000316801">
    <property type="component" value="Unassembled WGS sequence"/>
</dbReference>
<protein>
    <submittedName>
        <fullName evidence="1">Uncharacterized protein</fullName>
    </submittedName>
</protein>
<sequence length="101" mass="10805">MGRRKTDFQNGPKAGPRIGKRAAAVLERMRRKGVLLMRQSSQAPEAVNGGGYLYTTHPDGRAVAPSAGRMLIAAGLVVSRRDDLFSELDGGGQLYALPVPE</sequence>
<comment type="caution">
    <text evidence="1">The sequence shown here is derived from an EMBL/GenBank/DDBJ whole genome shotgun (WGS) entry which is preliminary data.</text>
</comment>
<dbReference type="EMBL" id="VJMG01000017">
    <property type="protein sequence ID" value="TRL39843.1"/>
    <property type="molecule type" value="Genomic_DNA"/>
</dbReference>
<name>A0A549TD12_9HYPH</name>